<dbReference type="eggNOG" id="KOG4297">
    <property type="taxonomic scope" value="Eukaryota"/>
</dbReference>
<evidence type="ECO:0000313" key="9">
    <source>
        <dbReference type="Proteomes" id="UP000050525"/>
    </source>
</evidence>
<keyword evidence="3" id="KW-0677">Repeat</keyword>
<feature type="region of interest" description="Disordered" evidence="6">
    <location>
        <begin position="130"/>
        <end position="174"/>
    </location>
</feature>
<accession>A0A151MUP6</accession>
<evidence type="ECO:0000256" key="5">
    <source>
        <dbReference type="PROSITE-ProRule" id="PRU00302"/>
    </source>
</evidence>
<proteinExistence type="predicted"/>
<name>A0A151MUP6_ALLMI</name>
<keyword evidence="4 5" id="KW-1015">Disulfide bond</keyword>
<dbReference type="EMBL" id="AKHW03004935">
    <property type="protein sequence ID" value="KYO28261.1"/>
    <property type="molecule type" value="Genomic_DNA"/>
</dbReference>
<dbReference type="PROSITE" id="PS50923">
    <property type="entry name" value="SUSHI"/>
    <property type="match status" value="1"/>
</dbReference>
<dbReference type="Proteomes" id="UP000050525">
    <property type="component" value="Unassembled WGS sequence"/>
</dbReference>
<dbReference type="InterPro" id="IPR035976">
    <property type="entry name" value="Sushi/SCR/CCP_sf"/>
</dbReference>
<dbReference type="CDD" id="cd00033">
    <property type="entry name" value="CCP"/>
    <property type="match status" value="1"/>
</dbReference>
<dbReference type="InterPro" id="IPR051277">
    <property type="entry name" value="SEZ6_CSMD_C4BPB_Regulators"/>
</dbReference>
<dbReference type="SMART" id="SM00032">
    <property type="entry name" value="CCP"/>
    <property type="match status" value="1"/>
</dbReference>
<dbReference type="SUPFAM" id="SSF57535">
    <property type="entry name" value="Complement control module/SCR domain"/>
    <property type="match status" value="1"/>
</dbReference>
<dbReference type="Pfam" id="PF00084">
    <property type="entry name" value="Sushi"/>
    <property type="match status" value="1"/>
</dbReference>
<dbReference type="InterPro" id="IPR000436">
    <property type="entry name" value="Sushi_SCR_CCP_dom"/>
</dbReference>
<dbReference type="PANTHER" id="PTHR45656">
    <property type="entry name" value="PROTEIN CBR-CLEC-78"/>
    <property type="match status" value="1"/>
</dbReference>
<dbReference type="AlphaFoldDB" id="A0A151MUP6"/>
<comment type="caution">
    <text evidence="5">Lacks conserved residue(s) required for the propagation of feature annotation.</text>
</comment>
<evidence type="ECO:0000313" key="8">
    <source>
        <dbReference type="EMBL" id="KYO28261.1"/>
    </source>
</evidence>
<keyword evidence="9" id="KW-1185">Reference proteome</keyword>
<feature type="compositionally biased region" description="Low complexity" evidence="6">
    <location>
        <begin position="152"/>
        <end position="162"/>
    </location>
</feature>
<dbReference type="PANTHER" id="PTHR45656:SF4">
    <property type="entry name" value="PROTEIN CBR-CLEC-78"/>
    <property type="match status" value="1"/>
</dbReference>
<gene>
    <name evidence="8" type="ORF">Y1Q_0016573</name>
</gene>
<dbReference type="FunFam" id="2.10.70.10:FF:000014">
    <property type="entry name" value="Membrane cofactor protein"/>
    <property type="match status" value="1"/>
</dbReference>
<dbReference type="Gene3D" id="2.10.70.10">
    <property type="entry name" value="Complement Module, domain 1"/>
    <property type="match status" value="2"/>
</dbReference>
<reference evidence="8 9" key="1">
    <citation type="journal article" date="2012" name="Genome Biol.">
        <title>Sequencing three crocodilian genomes to illuminate the evolution of archosaurs and amniotes.</title>
        <authorList>
            <person name="St John J.A."/>
            <person name="Braun E.L."/>
            <person name="Isberg S.R."/>
            <person name="Miles L.G."/>
            <person name="Chong A.Y."/>
            <person name="Gongora J."/>
            <person name="Dalzell P."/>
            <person name="Moran C."/>
            <person name="Bed'hom B."/>
            <person name="Abzhanov A."/>
            <person name="Burgess S.C."/>
            <person name="Cooksey A.M."/>
            <person name="Castoe T.A."/>
            <person name="Crawford N.G."/>
            <person name="Densmore L.D."/>
            <person name="Drew J.C."/>
            <person name="Edwards S.V."/>
            <person name="Faircloth B.C."/>
            <person name="Fujita M.K."/>
            <person name="Greenwold M.J."/>
            <person name="Hoffmann F.G."/>
            <person name="Howard J.M."/>
            <person name="Iguchi T."/>
            <person name="Janes D.E."/>
            <person name="Khan S.Y."/>
            <person name="Kohno S."/>
            <person name="de Koning A.J."/>
            <person name="Lance S.L."/>
            <person name="McCarthy F.M."/>
            <person name="McCormack J.E."/>
            <person name="Merchant M.E."/>
            <person name="Peterson D.G."/>
            <person name="Pollock D.D."/>
            <person name="Pourmand N."/>
            <person name="Raney B.J."/>
            <person name="Roessler K.A."/>
            <person name="Sanford J.R."/>
            <person name="Sawyer R.H."/>
            <person name="Schmidt C.J."/>
            <person name="Triplett E.W."/>
            <person name="Tuberville T.D."/>
            <person name="Venegas-Anaya M."/>
            <person name="Howard J.T."/>
            <person name="Jarvis E.D."/>
            <person name="Guillette L.J.Jr."/>
            <person name="Glenn T.C."/>
            <person name="Green R.E."/>
            <person name="Ray D.A."/>
        </authorList>
    </citation>
    <scope>NUCLEOTIDE SEQUENCE [LARGE SCALE GENOMIC DNA]</scope>
    <source>
        <strain evidence="8">KSC_2009_1</strain>
    </source>
</reference>
<evidence type="ECO:0000256" key="6">
    <source>
        <dbReference type="SAM" id="MobiDB-lite"/>
    </source>
</evidence>
<evidence type="ECO:0000256" key="4">
    <source>
        <dbReference type="ARBA" id="ARBA00023157"/>
    </source>
</evidence>
<feature type="domain" description="Sushi" evidence="7">
    <location>
        <begin position="7"/>
        <end position="66"/>
    </location>
</feature>
<organism evidence="8 9">
    <name type="scientific">Alligator mississippiensis</name>
    <name type="common">American alligator</name>
    <dbReference type="NCBI Taxonomy" id="8496"/>
    <lineage>
        <taxon>Eukaryota</taxon>
        <taxon>Metazoa</taxon>
        <taxon>Chordata</taxon>
        <taxon>Craniata</taxon>
        <taxon>Vertebrata</taxon>
        <taxon>Euteleostomi</taxon>
        <taxon>Archelosauria</taxon>
        <taxon>Archosauria</taxon>
        <taxon>Crocodylia</taxon>
        <taxon>Alligatoridae</taxon>
        <taxon>Alligatorinae</taxon>
        <taxon>Alligator</taxon>
    </lineage>
</organism>
<comment type="caution">
    <text evidence="8">The sequence shown here is derived from an EMBL/GenBank/DDBJ whole genome shotgun (WGS) entry which is preliminary data.</text>
</comment>
<evidence type="ECO:0000256" key="2">
    <source>
        <dbReference type="ARBA" id="ARBA00022729"/>
    </source>
</evidence>
<feature type="disulfide bond" evidence="5">
    <location>
        <begin position="37"/>
        <end position="64"/>
    </location>
</feature>
<evidence type="ECO:0000256" key="1">
    <source>
        <dbReference type="ARBA" id="ARBA00022659"/>
    </source>
</evidence>
<protein>
    <recommendedName>
        <fullName evidence="7">Sushi domain-containing protein</fullName>
    </recommendedName>
</protein>
<keyword evidence="1 5" id="KW-0768">Sushi</keyword>
<evidence type="ECO:0000259" key="7">
    <source>
        <dbReference type="PROSITE" id="PS50923"/>
    </source>
</evidence>
<evidence type="ECO:0000256" key="3">
    <source>
        <dbReference type="ARBA" id="ARBA00022737"/>
    </source>
</evidence>
<keyword evidence="2" id="KW-0732">Signal</keyword>
<sequence>MISFLVTCCPNPEIRNGRKLEGHGSVYDRGDKVSFECNDGYVLKGSYEIQCRDDGTWAPPAPTCSLVGPCPPPPALDNRKHTAQGLEAFHTGMSVSYSCDPCWEGAASIAQSQEPGVYLILGVQVRISPAGSGLSASRDPELRGGDSPFPDDPFCTPRPDTTTFRRDPPFPLYS</sequence>